<organism evidence="1 2">
    <name type="scientific">Pontivivens insulae</name>
    <dbReference type="NCBI Taxonomy" id="1639689"/>
    <lineage>
        <taxon>Bacteria</taxon>
        <taxon>Pseudomonadati</taxon>
        <taxon>Pseudomonadota</taxon>
        <taxon>Alphaproteobacteria</taxon>
        <taxon>Rhodobacterales</taxon>
        <taxon>Paracoccaceae</taxon>
        <taxon>Pontivivens</taxon>
    </lineage>
</organism>
<protein>
    <recommendedName>
        <fullName evidence="3">DUF937 domain-containing protein</fullName>
    </recommendedName>
</protein>
<accession>A0A2R8AE61</accession>
<name>A0A2R8AE61_9RHOB</name>
<dbReference type="InterPro" id="IPR009282">
    <property type="entry name" value="DUF937"/>
</dbReference>
<gene>
    <name evidence="1" type="ORF">POI8812_02892</name>
</gene>
<evidence type="ECO:0008006" key="3">
    <source>
        <dbReference type="Google" id="ProtNLM"/>
    </source>
</evidence>
<dbReference type="Proteomes" id="UP000244932">
    <property type="component" value="Unassembled WGS sequence"/>
</dbReference>
<keyword evidence="2" id="KW-1185">Reference proteome</keyword>
<evidence type="ECO:0000313" key="1">
    <source>
        <dbReference type="EMBL" id="SPF30553.1"/>
    </source>
</evidence>
<dbReference type="RefSeq" id="WP_108783281.1">
    <property type="nucleotide sequence ID" value="NZ_OMKW01000004.1"/>
</dbReference>
<dbReference type="AlphaFoldDB" id="A0A2R8AE61"/>
<dbReference type="EMBL" id="OMKW01000004">
    <property type="protein sequence ID" value="SPF30553.1"/>
    <property type="molecule type" value="Genomic_DNA"/>
</dbReference>
<evidence type="ECO:0000313" key="2">
    <source>
        <dbReference type="Proteomes" id="UP000244932"/>
    </source>
</evidence>
<proteinExistence type="predicted"/>
<dbReference type="Pfam" id="PF06078">
    <property type="entry name" value="DUF937"/>
    <property type="match status" value="1"/>
</dbReference>
<sequence>MSSLMNMLQGAGGGQGLAQLGQQFGLDRAQVENLTSMLAPALGQATAAQARAGNDETVLRQIEGSGLAGLLDRPEAAADEGVRAQGESFLSSILDGGARGTLEARAAEQSSVSPDTVASFLPALAAMVQGAMQQQVPDDEITAERSRSGGLGDLLGGLSGQQQGGALGGLMNMLDQDNDGSPIDDVLGMFGRR</sequence>
<reference evidence="1 2" key="1">
    <citation type="submission" date="2018-03" db="EMBL/GenBank/DDBJ databases">
        <authorList>
            <person name="Keele B.F."/>
        </authorList>
    </citation>
    <scope>NUCLEOTIDE SEQUENCE [LARGE SCALE GENOMIC DNA]</scope>
    <source>
        <strain evidence="1 2">CeCT 8812</strain>
    </source>
</reference>